<evidence type="ECO:0000256" key="1">
    <source>
        <dbReference type="SAM" id="MobiDB-lite"/>
    </source>
</evidence>
<feature type="compositionally biased region" description="Polar residues" evidence="1">
    <location>
        <begin position="1239"/>
        <end position="1248"/>
    </location>
</feature>
<feature type="signal peptide" evidence="2">
    <location>
        <begin position="1"/>
        <end position="24"/>
    </location>
</feature>
<proteinExistence type="predicted"/>
<dbReference type="SUPFAM" id="SSF51445">
    <property type="entry name" value="(Trans)glycosidases"/>
    <property type="match status" value="1"/>
</dbReference>
<evidence type="ECO:0000313" key="5">
    <source>
        <dbReference type="Proteomes" id="UP001218218"/>
    </source>
</evidence>
<dbReference type="Gene3D" id="3.20.20.80">
    <property type="entry name" value="Glycosidases"/>
    <property type="match status" value="1"/>
</dbReference>
<feature type="chain" id="PRO_5042140694" description="Chitinase II/V-like catalytic domain-containing protein" evidence="2">
    <location>
        <begin position="25"/>
        <end position="1248"/>
    </location>
</feature>
<feature type="region of interest" description="Disordered" evidence="1">
    <location>
        <begin position="129"/>
        <end position="151"/>
    </location>
</feature>
<organism evidence="4 5">
    <name type="scientific">Mycena albidolilacea</name>
    <dbReference type="NCBI Taxonomy" id="1033008"/>
    <lineage>
        <taxon>Eukaryota</taxon>
        <taxon>Fungi</taxon>
        <taxon>Dikarya</taxon>
        <taxon>Basidiomycota</taxon>
        <taxon>Agaricomycotina</taxon>
        <taxon>Agaricomycetes</taxon>
        <taxon>Agaricomycetidae</taxon>
        <taxon>Agaricales</taxon>
        <taxon>Marasmiineae</taxon>
        <taxon>Mycenaceae</taxon>
        <taxon>Mycena</taxon>
    </lineage>
</organism>
<feature type="compositionally biased region" description="Basic and acidic residues" evidence="1">
    <location>
        <begin position="1207"/>
        <end position="1219"/>
    </location>
</feature>
<keyword evidence="2" id="KW-0732">Signal</keyword>
<keyword evidence="5" id="KW-1185">Reference proteome</keyword>
<evidence type="ECO:0000259" key="3">
    <source>
        <dbReference type="SMART" id="SM00636"/>
    </source>
</evidence>
<feature type="region of interest" description="Disordered" evidence="1">
    <location>
        <begin position="25"/>
        <end position="92"/>
    </location>
</feature>
<dbReference type="GO" id="GO:0005975">
    <property type="term" value="P:carbohydrate metabolic process"/>
    <property type="evidence" value="ECO:0007669"/>
    <property type="project" value="InterPro"/>
</dbReference>
<dbReference type="Pfam" id="PF00704">
    <property type="entry name" value="Glyco_hydro_18"/>
    <property type="match status" value="1"/>
</dbReference>
<gene>
    <name evidence="4" type="ORF">DFH08DRAFT_937557</name>
</gene>
<evidence type="ECO:0000256" key="2">
    <source>
        <dbReference type="SAM" id="SignalP"/>
    </source>
</evidence>
<dbReference type="InterPro" id="IPR017853">
    <property type="entry name" value="GH"/>
</dbReference>
<protein>
    <recommendedName>
        <fullName evidence="3">Chitinase II/V-like catalytic domain-containing protein</fullName>
    </recommendedName>
</protein>
<dbReference type="SMART" id="SM00636">
    <property type="entry name" value="Glyco_18"/>
    <property type="match status" value="1"/>
</dbReference>
<dbReference type="GO" id="GO:0008061">
    <property type="term" value="F:chitin binding"/>
    <property type="evidence" value="ECO:0007669"/>
    <property type="project" value="InterPro"/>
</dbReference>
<dbReference type="Proteomes" id="UP001218218">
    <property type="component" value="Unassembled WGS sequence"/>
</dbReference>
<dbReference type="InterPro" id="IPR001223">
    <property type="entry name" value="Glyco_hydro18_cat"/>
</dbReference>
<accession>A0AAD7ERS1</accession>
<evidence type="ECO:0000313" key="4">
    <source>
        <dbReference type="EMBL" id="KAJ7346335.1"/>
    </source>
</evidence>
<dbReference type="EMBL" id="JARIHO010000021">
    <property type="protein sequence ID" value="KAJ7346335.1"/>
    <property type="molecule type" value="Genomic_DNA"/>
</dbReference>
<dbReference type="PROSITE" id="PS51257">
    <property type="entry name" value="PROKAR_LIPOPROTEIN"/>
    <property type="match status" value="1"/>
</dbReference>
<dbReference type="Gene3D" id="3.40.50.1110">
    <property type="entry name" value="SGNH hydrolase"/>
    <property type="match status" value="1"/>
</dbReference>
<dbReference type="Gene3D" id="3.10.50.10">
    <property type="match status" value="1"/>
</dbReference>
<feature type="domain" description="Chitinase II/V-like catalytic" evidence="3">
    <location>
        <begin position="395"/>
        <end position="717"/>
    </location>
</feature>
<dbReference type="AlphaFoldDB" id="A0AAD7ERS1"/>
<dbReference type="InterPro" id="IPR029070">
    <property type="entry name" value="Chitinase_insertion_sf"/>
</dbReference>
<dbReference type="InterPro" id="IPR036514">
    <property type="entry name" value="SGNH_hydro_sf"/>
</dbReference>
<feature type="region of interest" description="Disordered" evidence="1">
    <location>
        <begin position="1203"/>
        <end position="1248"/>
    </location>
</feature>
<sequence length="1248" mass="134726">MKRHIQALLIATLLAFSCASSVFAQSSSPTAPPTTSASDSAPPTTSAASSPTTSASDSAPPTTSGAVSSPTSAPAASTSSAPPGISGAEASTTTSNAAAATLARNNCYIGAGSSGGTGTSPAEITRRDAMLGPHPSCLPPANGAPNGSKPDAPLYVPADGLLIQNGTERMSNGYAWIEWLSMDSSIPLRDYAVPGAVIDKTLYPPGSHPSDFNDQADLFVSQKVKFNGNSTVFAVFLGSEDLTDGTNFETQLLPRLISNVKTKLIDGVGAQNFLFLGTVAQGNSANYVDQLITLRQQLPSSGIQIAYANLANLYSGVNADQAQFGFTQQGPCVVQDSSGNYVSNCTDPDSHIAFVNDFPSDSMNEIIAEYTRETAISCTNYPGKPQPNCPTNQFNRGIAYVDITAQKRGCNPYPDLSQLPLQNFSHVVITHWDVDGTGNLSSPGDSDGTSSLFMSDFEGAWEGKIKLMLGLALPQDSWASLYNNSANFITQTNLWNKLIVGFDFLCDNPDAPEGGPLAQCPPDGFKDFINTVRAGSTIPNLTISVSTSGIAPYPNFNDEVLPVVDFVNLFTVDFWRPGDSNVFRPHSSIRDIEAFVETIGYDKMGQFNLIQSYFGRAYALNHQTCFGLGCTTTGVGFPGNQIEQCGLDGELPYLSIVYEKAVYQATEIYDDFSWTKYMIFGEDTALSYDDSETRQKKQDWAQTSCFGGVGIWGADDAVPAQGQHSGSSDVVMATQPFDRRDDGHWGNWKDTGKCKDYGREIETAKIFDVKGDWDAACRTTPAVDIRGRKIFAQVCTNYGIFGGEIGTFYVPMRNTERKCRPTWDSLTDNGCKGNSQREYYAKLNGVNTGTWEDFCLTTPNTVGGVRFDRPTTCYTGWTGEWGYWRVTDQTCAGTWSSPVDEGCQVSNPGFRRYTAVLTGFTGDAIIACRLHSNSVGGSYFRNPTSCSRAGSSALGTFNVQDTSCGIPVCPNGFVWDYAIGGNPRVQGCRDCSDNPGYKFPGPDHNYLVWEDKSKVASYIDSLGQNQTTSLSYKKRAGCGVPAFHMPLPNIPGLPVIARYLDEGPTAAQIVGRESFRLAFDQAWHDSFFANGTAREVGGWIYRHPDQNNDVYRIVRADPGRSGIPFPQLGNTGGNPAIDLTMPGTWPRDGDIPAGYILVANWHTHPLGPSQGGNPQPSFSDHVNAWLRGVPGIVVSRNGLYGYGPLQRENRMRSGPRDYPNDGGQYGGQNPRRIGGSWRPSRSPNQREP</sequence>
<comment type="caution">
    <text evidence="4">The sequence shown here is derived from an EMBL/GenBank/DDBJ whole genome shotgun (WGS) entry which is preliminary data.</text>
</comment>
<name>A0AAD7ERS1_9AGAR</name>
<reference evidence="4" key="1">
    <citation type="submission" date="2023-03" db="EMBL/GenBank/DDBJ databases">
        <title>Massive genome expansion in bonnet fungi (Mycena s.s.) driven by repeated elements and novel gene families across ecological guilds.</title>
        <authorList>
            <consortium name="Lawrence Berkeley National Laboratory"/>
            <person name="Harder C.B."/>
            <person name="Miyauchi S."/>
            <person name="Viragh M."/>
            <person name="Kuo A."/>
            <person name="Thoen E."/>
            <person name="Andreopoulos B."/>
            <person name="Lu D."/>
            <person name="Skrede I."/>
            <person name="Drula E."/>
            <person name="Henrissat B."/>
            <person name="Morin E."/>
            <person name="Kohler A."/>
            <person name="Barry K."/>
            <person name="LaButti K."/>
            <person name="Morin E."/>
            <person name="Salamov A."/>
            <person name="Lipzen A."/>
            <person name="Mereny Z."/>
            <person name="Hegedus B."/>
            <person name="Baldrian P."/>
            <person name="Stursova M."/>
            <person name="Weitz H."/>
            <person name="Taylor A."/>
            <person name="Grigoriev I.V."/>
            <person name="Nagy L.G."/>
            <person name="Martin F."/>
            <person name="Kauserud H."/>
        </authorList>
    </citation>
    <scope>NUCLEOTIDE SEQUENCE</scope>
    <source>
        <strain evidence="4">CBHHK002</strain>
    </source>
</reference>
<dbReference type="InterPro" id="IPR011583">
    <property type="entry name" value="Chitinase_II/V-like_cat"/>
</dbReference>